<accession>A0A5E7SMJ3</accession>
<proteinExistence type="predicted"/>
<reference evidence="1 2" key="1">
    <citation type="submission" date="2019-09" db="EMBL/GenBank/DDBJ databases">
        <authorList>
            <person name="Chandra G."/>
            <person name="Truman W A."/>
        </authorList>
    </citation>
    <scope>NUCLEOTIDE SEQUENCE [LARGE SCALE GENOMIC DNA]</scope>
    <source>
        <strain evidence="1">PS941</strain>
    </source>
</reference>
<dbReference type="AlphaFoldDB" id="A0A5E7SMJ3"/>
<name>A0A5E7SMJ3_PSEFL</name>
<dbReference type="EMBL" id="CABVJC010000002">
    <property type="protein sequence ID" value="VVP87656.1"/>
    <property type="molecule type" value="Genomic_DNA"/>
</dbReference>
<evidence type="ECO:0000313" key="2">
    <source>
        <dbReference type="Proteomes" id="UP000326452"/>
    </source>
</evidence>
<evidence type="ECO:0000313" key="1">
    <source>
        <dbReference type="EMBL" id="VVP87656.1"/>
    </source>
</evidence>
<gene>
    <name evidence="1" type="ORF">PS941_01368</name>
</gene>
<sequence>MLADPTDSFVPYPLFPPIVLLTDHQGLERPINNDVRARLGTLDPALEAFQARRLGIDFLAKQCQRPEFTPRHYKISARNDVDT</sequence>
<dbReference type="Proteomes" id="UP000326452">
    <property type="component" value="Unassembled WGS sequence"/>
</dbReference>
<organism evidence="1 2">
    <name type="scientific">Pseudomonas fluorescens</name>
    <dbReference type="NCBI Taxonomy" id="294"/>
    <lineage>
        <taxon>Bacteria</taxon>
        <taxon>Pseudomonadati</taxon>
        <taxon>Pseudomonadota</taxon>
        <taxon>Gammaproteobacteria</taxon>
        <taxon>Pseudomonadales</taxon>
        <taxon>Pseudomonadaceae</taxon>
        <taxon>Pseudomonas</taxon>
    </lineage>
</organism>
<protein>
    <submittedName>
        <fullName evidence="1">Uncharacterized protein</fullName>
    </submittedName>
</protein>